<dbReference type="InterPro" id="IPR036890">
    <property type="entry name" value="HATPase_C_sf"/>
</dbReference>
<dbReference type="Pfam" id="PF02518">
    <property type="entry name" value="HATPase_c"/>
    <property type="match status" value="1"/>
</dbReference>
<dbReference type="Gene3D" id="3.30.565.10">
    <property type="entry name" value="Histidine kinase-like ATPase, C-terminal domain"/>
    <property type="match status" value="1"/>
</dbReference>
<feature type="domain" description="Histidine kinase/HSP90-like ATPase" evidence="4">
    <location>
        <begin position="232"/>
        <end position="323"/>
    </location>
</feature>
<dbReference type="PANTHER" id="PTHR24421:SF59">
    <property type="entry name" value="OXYGEN SENSOR HISTIDINE KINASE NREB"/>
    <property type="match status" value="1"/>
</dbReference>
<dbReference type="Pfam" id="PF07730">
    <property type="entry name" value="HisKA_3"/>
    <property type="match status" value="1"/>
</dbReference>
<keyword evidence="1" id="KW-0808">Transferase</keyword>
<evidence type="ECO:0000259" key="5">
    <source>
        <dbReference type="Pfam" id="PF07730"/>
    </source>
</evidence>
<dbReference type="GO" id="GO:0046983">
    <property type="term" value="F:protein dimerization activity"/>
    <property type="evidence" value="ECO:0007669"/>
    <property type="project" value="InterPro"/>
</dbReference>
<keyword evidence="2" id="KW-0418">Kinase</keyword>
<dbReference type="CDD" id="cd16917">
    <property type="entry name" value="HATPase_UhpB-NarQ-NarX-like"/>
    <property type="match status" value="1"/>
</dbReference>
<dbReference type="RefSeq" id="WP_106757801.1">
    <property type="nucleotide sequence ID" value="NZ_PXWF02000211.1"/>
</dbReference>
<evidence type="ECO:0000313" key="7">
    <source>
        <dbReference type="Proteomes" id="UP000241421"/>
    </source>
</evidence>
<evidence type="ECO:0000256" key="3">
    <source>
        <dbReference type="ARBA" id="ARBA00023012"/>
    </source>
</evidence>
<gene>
    <name evidence="6" type="ORF">C7C56_012915</name>
</gene>
<dbReference type="PANTHER" id="PTHR24421">
    <property type="entry name" value="NITRATE/NITRITE SENSOR PROTEIN NARX-RELATED"/>
    <property type="match status" value="1"/>
</dbReference>
<keyword evidence="7" id="KW-1185">Reference proteome</keyword>
<proteinExistence type="predicted"/>
<protein>
    <submittedName>
        <fullName evidence="6">Uncharacterized protein</fullName>
    </submittedName>
</protein>
<dbReference type="InterPro" id="IPR003594">
    <property type="entry name" value="HATPase_dom"/>
</dbReference>
<evidence type="ECO:0000313" key="6">
    <source>
        <dbReference type="EMBL" id="PWF47983.1"/>
    </source>
</evidence>
<dbReference type="GO" id="GO:0016020">
    <property type="term" value="C:membrane"/>
    <property type="evidence" value="ECO:0007669"/>
    <property type="project" value="InterPro"/>
</dbReference>
<dbReference type="EMBL" id="PXWF02000211">
    <property type="protein sequence ID" value="PWF47983.1"/>
    <property type="molecule type" value="Genomic_DNA"/>
</dbReference>
<dbReference type="Gene3D" id="1.20.5.1930">
    <property type="match status" value="1"/>
</dbReference>
<accession>A0A2U2HKG9</accession>
<dbReference type="InterPro" id="IPR011712">
    <property type="entry name" value="Sig_transdc_His_kin_sub3_dim/P"/>
</dbReference>
<feature type="domain" description="Signal transduction histidine kinase subgroup 3 dimerisation and phosphoacceptor" evidence="5">
    <location>
        <begin position="123"/>
        <end position="187"/>
    </location>
</feature>
<evidence type="ECO:0000256" key="1">
    <source>
        <dbReference type="ARBA" id="ARBA00022679"/>
    </source>
</evidence>
<dbReference type="GO" id="GO:0000155">
    <property type="term" value="F:phosphorelay sensor kinase activity"/>
    <property type="evidence" value="ECO:0007669"/>
    <property type="project" value="InterPro"/>
</dbReference>
<sequence length="331" mass="35746">MNDTELDNLTARQKARAALEALGAMRPADAIARAHGVTPARLMEWKMTLVTNAARLFADDAAPPVPAGAAAARAAVPSAEQTQVNEALLFKVFELQQAEDALQRSTDSLHELLGHHEQIREEERKRIAREIHDDLGQNLLALRIDVSMLHARTGAGQPRLHARIGVVLDNVDATIRSVRAIMNDLRPFELELGLLAAIEWQIRRFERSGIACRLLVAATPLGYALDAERTLAVFRILQEALANIARHSLATEAEITLAREDGNVVMTVSDNGVGFALADRRKPRAFGIAGMMERLSALGGALAIERGAGAAGRPGMSLRITVPADAAPARK</sequence>
<dbReference type="InterPro" id="IPR050482">
    <property type="entry name" value="Sensor_HK_TwoCompSys"/>
</dbReference>
<keyword evidence="3" id="KW-0902">Two-component regulatory system</keyword>
<name>A0A2U2HKG9_9BURK</name>
<dbReference type="OrthoDB" id="9797605at2"/>
<dbReference type="Proteomes" id="UP000241421">
    <property type="component" value="Unassembled WGS sequence"/>
</dbReference>
<comment type="caution">
    <text evidence="6">The sequence shown here is derived from an EMBL/GenBank/DDBJ whole genome shotgun (WGS) entry which is preliminary data.</text>
</comment>
<dbReference type="AlphaFoldDB" id="A0A2U2HKG9"/>
<evidence type="ECO:0000259" key="4">
    <source>
        <dbReference type="Pfam" id="PF02518"/>
    </source>
</evidence>
<evidence type="ECO:0000256" key="2">
    <source>
        <dbReference type="ARBA" id="ARBA00022777"/>
    </source>
</evidence>
<organism evidence="6 7">
    <name type="scientific">Massilia glaciei</name>
    <dbReference type="NCBI Taxonomy" id="1524097"/>
    <lineage>
        <taxon>Bacteria</taxon>
        <taxon>Pseudomonadati</taxon>
        <taxon>Pseudomonadota</taxon>
        <taxon>Betaproteobacteria</taxon>
        <taxon>Burkholderiales</taxon>
        <taxon>Oxalobacteraceae</taxon>
        <taxon>Telluria group</taxon>
        <taxon>Massilia</taxon>
    </lineage>
</organism>
<reference evidence="6 7" key="1">
    <citation type="submission" date="2018-04" db="EMBL/GenBank/DDBJ databases">
        <title>Massilia violaceinigra sp. nov., a novel purple-pigmented bacterium isolated from Tianshan glacier, Xinjiang, China.</title>
        <authorList>
            <person name="Wang H."/>
        </authorList>
    </citation>
    <scope>NUCLEOTIDE SEQUENCE [LARGE SCALE GENOMIC DNA]</scope>
    <source>
        <strain evidence="6 7">B448-2</strain>
    </source>
</reference>
<dbReference type="SUPFAM" id="SSF55874">
    <property type="entry name" value="ATPase domain of HSP90 chaperone/DNA topoisomerase II/histidine kinase"/>
    <property type="match status" value="1"/>
</dbReference>